<evidence type="ECO:0000313" key="2">
    <source>
        <dbReference type="EMBL" id="KDN55645.1"/>
    </source>
</evidence>
<keyword evidence="3" id="KW-1185">Reference proteome</keyword>
<evidence type="ECO:0000259" key="1">
    <source>
        <dbReference type="Pfam" id="PF24722"/>
    </source>
</evidence>
<name>A0A066WY90_9FLAO</name>
<dbReference type="AlphaFoldDB" id="A0A066WY90"/>
<dbReference type="eggNOG" id="ENOG502ZSCS">
    <property type="taxonomic scope" value="Bacteria"/>
</dbReference>
<feature type="domain" description="DUF7674" evidence="1">
    <location>
        <begin position="14"/>
        <end position="87"/>
    </location>
</feature>
<dbReference type="RefSeq" id="WP_035658907.1">
    <property type="nucleotide sequence ID" value="NZ_JNCA01000011.1"/>
</dbReference>
<dbReference type="EMBL" id="JNCA01000011">
    <property type="protein sequence ID" value="KDN55645.1"/>
    <property type="molecule type" value="Genomic_DNA"/>
</dbReference>
<dbReference type="PATRIC" id="fig|1492738.3.peg.1240"/>
<dbReference type="Proteomes" id="UP000027064">
    <property type="component" value="Unassembled WGS sequence"/>
</dbReference>
<reference evidence="2 3" key="1">
    <citation type="submission" date="2014-05" db="EMBL/GenBank/DDBJ databases">
        <title>Genome Sequence of Flavobacterium sp. EM1321.</title>
        <authorList>
            <person name="Shin S.-K."/>
            <person name="Yi H."/>
        </authorList>
    </citation>
    <scope>NUCLEOTIDE SEQUENCE [LARGE SCALE GENOMIC DNA]</scope>
    <source>
        <strain evidence="2 3">EM1321</strain>
    </source>
</reference>
<sequence length="93" mass="10380">MKNQVKSSCAKAVQFAEITKSLIRKGNIIRVKKCLGIAEQLLITGNAETKNVITNIYLFSVSTFITIRNCSISNLFPQTLHKEYIKHINPSGV</sequence>
<evidence type="ECO:0000313" key="3">
    <source>
        <dbReference type="Proteomes" id="UP000027064"/>
    </source>
</evidence>
<organism evidence="2 3">
    <name type="scientific">Flavobacterium seoulense</name>
    <dbReference type="NCBI Taxonomy" id="1492738"/>
    <lineage>
        <taxon>Bacteria</taxon>
        <taxon>Pseudomonadati</taxon>
        <taxon>Bacteroidota</taxon>
        <taxon>Flavobacteriia</taxon>
        <taxon>Flavobacteriales</taxon>
        <taxon>Flavobacteriaceae</taxon>
        <taxon>Flavobacterium</taxon>
    </lineage>
</organism>
<dbReference type="STRING" id="1492738.FEM21_12470"/>
<accession>A0A066WY90</accession>
<comment type="caution">
    <text evidence="2">The sequence shown here is derived from an EMBL/GenBank/DDBJ whole genome shotgun (WGS) entry which is preliminary data.</text>
</comment>
<dbReference type="Pfam" id="PF24722">
    <property type="entry name" value="DUF7674"/>
    <property type="match status" value="1"/>
</dbReference>
<gene>
    <name evidence="2" type="ORF">FEM21_12470</name>
</gene>
<dbReference type="OrthoDB" id="1363133at2"/>
<protein>
    <recommendedName>
        <fullName evidence="1">DUF7674 domain-containing protein</fullName>
    </recommendedName>
</protein>
<dbReference type="InterPro" id="IPR056091">
    <property type="entry name" value="DUF7674"/>
</dbReference>
<proteinExistence type="predicted"/>